<protein>
    <submittedName>
        <fullName evidence="1">Uncharacterized protein</fullName>
    </submittedName>
</protein>
<accession>A0A191VB17</accession>
<dbReference type="EMBL" id="CP015867">
    <property type="protein sequence ID" value="ANJ12117.1"/>
    <property type="molecule type" value="Genomic_DNA"/>
</dbReference>
<name>A0A191VB17_9ACTN</name>
<dbReference type="AlphaFoldDB" id="A0A191VB17"/>
<reference evidence="1 2" key="1">
    <citation type="submission" date="2016-05" db="EMBL/GenBank/DDBJ databases">
        <title>Non-Contiguous Finished Genome Sequence of Streptomyces parvulus 2297 Integrated Site-Specifically with Actinophage R4.</title>
        <authorList>
            <person name="Nishizawa T."/>
            <person name="Miura T."/>
            <person name="Harada C."/>
            <person name="Guo Y."/>
            <person name="Narisawa K."/>
            <person name="Ohta H."/>
            <person name="Takahashi H."/>
            <person name="Shirai M."/>
        </authorList>
    </citation>
    <scope>NUCLEOTIDE SEQUENCE [LARGE SCALE GENOMIC DNA]</scope>
    <source>
        <strain evidence="1 2">2297</strain>
        <plasmid evidence="2">pspa1</plasmid>
    </source>
</reference>
<evidence type="ECO:0000313" key="1">
    <source>
        <dbReference type="EMBL" id="ANJ12117.1"/>
    </source>
</evidence>
<dbReference type="Proteomes" id="UP000078468">
    <property type="component" value="Plasmid pspa1"/>
</dbReference>
<proteinExistence type="predicted"/>
<evidence type="ECO:0000313" key="2">
    <source>
        <dbReference type="Proteomes" id="UP000078468"/>
    </source>
</evidence>
<geneLocation type="plasmid" evidence="2">
    <name>pspa1</name>
</geneLocation>
<dbReference type="KEGG" id="spav:Spa2297_34175"/>
<keyword evidence="1" id="KW-0614">Plasmid</keyword>
<dbReference type="GeneID" id="91309950"/>
<gene>
    <name evidence="1" type="ORF">Spa2297_34175</name>
</gene>
<dbReference type="RefSeq" id="WP_064732445.1">
    <property type="nucleotide sequence ID" value="NZ_BMRX01000028.1"/>
</dbReference>
<sequence length="60" mass="7246">MPDDLYQRYIDATNAYSDHRATCTDCTLYRHCPEGQQLWTTFERRQDAHINRVRNARKSR</sequence>
<organism evidence="1 2">
    <name type="scientific">Streptomyces parvulus</name>
    <dbReference type="NCBI Taxonomy" id="146923"/>
    <lineage>
        <taxon>Bacteria</taxon>
        <taxon>Bacillati</taxon>
        <taxon>Actinomycetota</taxon>
        <taxon>Actinomycetes</taxon>
        <taxon>Kitasatosporales</taxon>
        <taxon>Streptomycetaceae</taxon>
        <taxon>Streptomyces</taxon>
    </lineage>
</organism>